<dbReference type="STRING" id="460384.SAMN05216313_102119"/>
<dbReference type="SMART" id="SM00331">
    <property type="entry name" value="PP2C_SIG"/>
    <property type="match status" value="1"/>
</dbReference>
<feature type="domain" description="PPM-type phosphatase" evidence="1">
    <location>
        <begin position="7"/>
        <end position="246"/>
    </location>
</feature>
<evidence type="ECO:0000313" key="2">
    <source>
        <dbReference type="EMBL" id="SET10173.1"/>
    </source>
</evidence>
<dbReference type="RefSeq" id="WP_092360742.1">
    <property type="nucleotide sequence ID" value="NZ_FOIM01000002.1"/>
</dbReference>
<dbReference type="Proteomes" id="UP000198508">
    <property type="component" value="Unassembled WGS sequence"/>
</dbReference>
<evidence type="ECO:0000313" key="3">
    <source>
        <dbReference type="Proteomes" id="UP000198508"/>
    </source>
</evidence>
<dbReference type="AlphaFoldDB" id="A0A1I0BT01"/>
<gene>
    <name evidence="2" type="ORF">SAMN05216313_102119</name>
</gene>
<sequence length="260" mass="29444">MSEIEMSCYCLTNKGGREVNEDSTAVARTPEGACCILADGLGGHGMGEVASRLVCDEAARIFRERSGGTVEEYLRTAFETAQASLMAAQEGRGAQDKMKTTMVVLATDESTVQWGHIGDSRLYYFKNNRLVSRTLDHSVPQMLVASGEIREKDIRHHEDRNRLLRVMGIPWRKKTYEIAPPIPFDENQAFLLCSDGFWEYIEEAEMAAFLARSATPRQWLEHMEQEVQKNGIGKNMDNYSAVGLFTGGMRQPKKWFEFWK</sequence>
<dbReference type="InterPro" id="IPR001932">
    <property type="entry name" value="PPM-type_phosphatase-like_dom"/>
</dbReference>
<dbReference type="EMBL" id="FOIM01000002">
    <property type="protein sequence ID" value="SET10173.1"/>
    <property type="molecule type" value="Genomic_DNA"/>
</dbReference>
<organism evidence="2 3">
    <name type="scientific">Enterocloster lavalensis</name>
    <dbReference type="NCBI Taxonomy" id="460384"/>
    <lineage>
        <taxon>Bacteria</taxon>
        <taxon>Bacillati</taxon>
        <taxon>Bacillota</taxon>
        <taxon>Clostridia</taxon>
        <taxon>Lachnospirales</taxon>
        <taxon>Lachnospiraceae</taxon>
        <taxon>Enterocloster</taxon>
    </lineage>
</organism>
<dbReference type="SUPFAM" id="SSF81606">
    <property type="entry name" value="PP2C-like"/>
    <property type="match status" value="1"/>
</dbReference>
<accession>A0A1I0BT01</accession>
<keyword evidence="3" id="KW-1185">Reference proteome</keyword>
<name>A0A1I0BT01_9FIRM</name>
<dbReference type="Pfam" id="PF13672">
    <property type="entry name" value="PP2C_2"/>
    <property type="match status" value="1"/>
</dbReference>
<protein>
    <submittedName>
        <fullName evidence="2">Serine/threonine protein phosphatase PrpC</fullName>
    </submittedName>
</protein>
<proteinExistence type="predicted"/>
<dbReference type="CDD" id="cd00143">
    <property type="entry name" value="PP2Cc"/>
    <property type="match status" value="1"/>
</dbReference>
<dbReference type="PROSITE" id="PS51746">
    <property type="entry name" value="PPM_2"/>
    <property type="match status" value="1"/>
</dbReference>
<dbReference type="Gene3D" id="3.60.40.10">
    <property type="entry name" value="PPM-type phosphatase domain"/>
    <property type="match status" value="1"/>
</dbReference>
<dbReference type="InterPro" id="IPR036457">
    <property type="entry name" value="PPM-type-like_dom_sf"/>
</dbReference>
<dbReference type="SMART" id="SM00332">
    <property type="entry name" value="PP2Cc"/>
    <property type="match status" value="1"/>
</dbReference>
<evidence type="ECO:0000259" key="1">
    <source>
        <dbReference type="PROSITE" id="PS51746"/>
    </source>
</evidence>
<reference evidence="3" key="1">
    <citation type="submission" date="2016-10" db="EMBL/GenBank/DDBJ databases">
        <authorList>
            <person name="Varghese N."/>
            <person name="Submissions S."/>
        </authorList>
    </citation>
    <scope>NUCLEOTIDE SEQUENCE [LARGE SCALE GENOMIC DNA]</scope>
    <source>
        <strain evidence="3">NLAE-zl-G277</strain>
    </source>
</reference>